<evidence type="ECO:0000256" key="5">
    <source>
        <dbReference type="ARBA" id="ARBA00023141"/>
    </source>
</evidence>
<dbReference type="GO" id="GO:0004640">
    <property type="term" value="F:phosphoribosylanthranilate isomerase activity"/>
    <property type="evidence" value="ECO:0007669"/>
    <property type="project" value="UniProtKB-EC"/>
</dbReference>
<dbReference type="UniPathway" id="UPA00035">
    <property type="reaction ID" value="UER00042"/>
</dbReference>
<evidence type="ECO:0000256" key="2">
    <source>
        <dbReference type="ARBA" id="ARBA00012572"/>
    </source>
</evidence>
<protein>
    <recommendedName>
        <fullName evidence="2">phosphoribosylanthranilate isomerase</fullName>
        <ecNumber evidence="2">5.3.1.24</ecNumber>
    </recommendedName>
</protein>
<evidence type="ECO:0000256" key="4">
    <source>
        <dbReference type="ARBA" id="ARBA00022822"/>
    </source>
</evidence>
<reference evidence="8" key="1">
    <citation type="submission" date="2018-05" db="EMBL/GenBank/DDBJ databases">
        <authorList>
            <person name="Lanie J.A."/>
            <person name="Ng W.-L."/>
            <person name="Kazmierczak K.M."/>
            <person name="Andrzejewski T.M."/>
            <person name="Davidsen T.M."/>
            <person name="Wayne K.J."/>
            <person name="Tettelin H."/>
            <person name="Glass J.I."/>
            <person name="Rusch D."/>
            <person name="Podicherti R."/>
            <person name="Tsui H.-C.T."/>
            <person name="Winkler M.E."/>
        </authorList>
    </citation>
    <scope>NUCLEOTIDE SEQUENCE</scope>
</reference>
<gene>
    <name evidence="8" type="ORF">METZ01_LOCUS411706</name>
</gene>
<proteinExistence type="predicted"/>
<dbReference type="InterPro" id="IPR011060">
    <property type="entry name" value="RibuloseP-bd_barrel"/>
</dbReference>
<sequence>MVGPEDSFLEKIKNLNFDYYQLYNVSPKKTKIIKKKYNKKIITSLTIENKKDVEKYKDYQDHSEIINFDSKGYEKSIGFDHSLLEDVPRSINKMIAGNIKIEDIPDFKNTPYIIDVSGALESEKGVKDTN</sequence>
<evidence type="ECO:0000256" key="6">
    <source>
        <dbReference type="ARBA" id="ARBA00023235"/>
    </source>
</evidence>
<dbReference type="AlphaFoldDB" id="A0A382WJA0"/>
<comment type="pathway">
    <text evidence="1">Amino-acid biosynthesis; L-tryptophan biosynthesis; L-tryptophan from chorismate: step 3/5.</text>
</comment>
<keyword evidence="5" id="KW-0057">Aromatic amino acid biosynthesis</keyword>
<dbReference type="EMBL" id="UINC01160288">
    <property type="protein sequence ID" value="SVD58852.1"/>
    <property type="molecule type" value="Genomic_DNA"/>
</dbReference>
<dbReference type="InterPro" id="IPR013785">
    <property type="entry name" value="Aldolase_TIM"/>
</dbReference>
<accession>A0A382WJA0</accession>
<dbReference type="InterPro" id="IPR001240">
    <property type="entry name" value="PRAI_dom"/>
</dbReference>
<dbReference type="Pfam" id="PF00697">
    <property type="entry name" value="PRAI"/>
    <property type="match status" value="1"/>
</dbReference>
<feature type="domain" description="N-(5'phosphoribosyl) anthranilate isomerase (PRAI)" evidence="7">
    <location>
        <begin position="6"/>
        <end position="130"/>
    </location>
</feature>
<evidence type="ECO:0000259" key="7">
    <source>
        <dbReference type="Pfam" id="PF00697"/>
    </source>
</evidence>
<dbReference type="SUPFAM" id="SSF51366">
    <property type="entry name" value="Ribulose-phoshate binding barrel"/>
    <property type="match status" value="1"/>
</dbReference>
<dbReference type="EC" id="5.3.1.24" evidence="2"/>
<evidence type="ECO:0000256" key="1">
    <source>
        <dbReference type="ARBA" id="ARBA00004664"/>
    </source>
</evidence>
<keyword evidence="4" id="KW-0822">Tryptophan biosynthesis</keyword>
<organism evidence="8">
    <name type="scientific">marine metagenome</name>
    <dbReference type="NCBI Taxonomy" id="408172"/>
    <lineage>
        <taxon>unclassified sequences</taxon>
        <taxon>metagenomes</taxon>
        <taxon>ecological metagenomes</taxon>
    </lineage>
</organism>
<feature type="non-terminal residue" evidence="8">
    <location>
        <position position="130"/>
    </location>
</feature>
<keyword evidence="6" id="KW-0413">Isomerase</keyword>
<keyword evidence="3" id="KW-0028">Amino-acid biosynthesis</keyword>
<evidence type="ECO:0000313" key="8">
    <source>
        <dbReference type="EMBL" id="SVD58852.1"/>
    </source>
</evidence>
<name>A0A382WJA0_9ZZZZ</name>
<dbReference type="GO" id="GO:0000162">
    <property type="term" value="P:L-tryptophan biosynthetic process"/>
    <property type="evidence" value="ECO:0007669"/>
    <property type="project" value="UniProtKB-UniPathway"/>
</dbReference>
<evidence type="ECO:0000256" key="3">
    <source>
        <dbReference type="ARBA" id="ARBA00022605"/>
    </source>
</evidence>
<dbReference type="Gene3D" id="3.20.20.70">
    <property type="entry name" value="Aldolase class I"/>
    <property type="match status" value="1"/>
</dbReference>